<keyword evidence="1" id="KW-0732">Signal</keyword>
<organism evidence="2">
    <name type="scientific">Tunturiibacter gelidiferens</name>
    <dbReference type="NCBI Taxonomy" id="3069689"/>
    <lineage>
        <taxon>Bacteria</taxon>
        <taxon>Pseudomonadati</taxon>
        <taxon>Acidobacteriota</taxon>
        <taxon>Terriglobia</taxon>
        <taxon>Terriglobales</taxon>
        <taxon>Acidobacteriaceae</taxon>
        <taxon>Tunturiibacter</taxon>
    </lineage>
</organism>
<sequence>MKKTIVTMLLFLSALVVLAASAPANFAGNWTFDSVQSKNIGMMGQAKIQTTVTQSKTRLAVDDNSVFSGQADTQHTVYDLNGKPVTNTSMMTGEATTRSHWDGPRLITEWESAGAIAGTTITRIETRYLSADGKTMYVESARPRKDPMIMAFTKDK</sequence>
<name>A0AAU7Z0R0_9BACT</name>
<evidence type="ECO:0000256" key="1">
    <source>
        <dbReference type="SAM" id="SignalP"/>
    </source>
</evidence>
<proteinExistence type="predicted"/>
<gene>
    <name evidence="2" type="ORF">RBB81_21615</name>
</gene>
<accession>A0AAU7Z0R0</accession>
<reference evidence="2" key="1">
    <citation type="submission" date="2023-08" db="EMBL/GenBank/DDBJ databases">
        <authorList>
            <person name="Messyasz A."/>
            <person name="Mannisto M.K."/>
            <person name="Kerkhof L.J."/>
            <person name="Haggblom M."/>
        </authorList>
    </citation>
    <scope>NUCLEOTIDE SEQUENCE</scope>
    <source>
        <strain evidence="2">M8UP39</strain>
    </source>
</reference>
<evidence type="ECO:0000313" key="2">
    <source>
        <dbReference type="EMBL" id="XCB22145.1"/>
    </source>
</evidence>
<protein>
    <recommendedName>
        <fullName evidence="3">Lipocalin-like domain-containing protein</fullName>
    </recommendedName>
</protein>
<dbReference type="EMBL" id="CP132938">
    <property type="protein sequence ID" value="XCB22145.1"/>
    <property type="molecule type" value="Genomic_DNA"/>
</dbReference>
<reference evidence="2" key="2">
    <citation type="journal article" date="2024" name="Environ. Microbiol.">
        <title>Genome analysis and description of Tunturibacter gen. nov. expands the diversity of Terriglobia in tundra soils.</title>
        <authorList>
            <person name="Messyasz A."/>
            <person name="Mannisto M.K."/>
            <person name="Kerkhof L.J."/>
            <person name="Haggblom M.M."/>
        </authorList>
    </citation>
    <scope>NUCLEOTIDE SEQUENCE</scope>
    <source>
        <strain evidence="2">M8UP39</strain>
    </source>
</reference>
<dbReference type="AlphaFoldDB" id="A0AAU7Z0R0"/>
<feature type="chain" id="PRO_5043369616" description="Lipocalin-like domain-containing protein" evidence="1">
    <location>
        <begin position="20"/>
        <end position="156"/>
    </location>
</feature>
<dbReference type="KEGG" id="tgi:RBB81_21615"/>
<evidence type="ECO:0008006" key="3">
    <source>
        <dbReference type="Google" id="ProtNLM"/>
    </source>
</evidence>
<feature type="signal peptide" evidence="1">
    <location>
        <begin position="1"/>
        <end position="19"/>
    </location>
</feature>
<dbReference type="RefSeq" id="WP_353072142.1">
    <property type="nucleotide sequence ID" value="NZ_CP132938.1"/>
</dbReference>